<protein>
    <submittedName>
        <fullName evidence="1">Uncharacterized protein</fullName>
    </submittedName>
</protein>
<accession>A0AAD8UQE6</accession>
<organism evidence="1 2">
    <name type="scientific">Glomerella acutata</name>
    <name type="common">Colletotrichum acutatum</name>
    <dbReference type="NCBI Taxonomy" id="27357"/>
    <lineage>
        <taxon>Eukaryota</taxon>
        <taxon>Fungi</taxon>
        <taxon>Dikarya</taxon>
        <taxon>Ascomycota</taxon>
        <taxon>Pezizomycotina</taxon>
        <taxon>Sordariomycetes</taxon>
        <taxon>Hypocreomycetidae</taxon>
        <taxon>Glomerellales</taxon>
        <taxon>Glomerellaceae</taxon>
        <taxon>Colletotrichum</taxon>
        <taxon>Colletotrichum acutatum species complex</taxon>
    </lineage>
</organism>
<sequence length="206" mass="23417">MTLLRLRGLLSSIIACLTNNRSFLRHYAIGTSFSAKASVCPWKAFCKRVSGSLHPNIRTSALVRNSTTRPLPDQTQSFVHNFLRTTSDDGDAGTRRSDYLNAVDYVCLACVVSRHQMRRRAAGTLSPTVRTFDVLYLTPPRRKRTFGTRRDSKSLDVVCQIRADTFWLIESATRNPRQQIALYMSLFKGSFFVFCFYFPSVRLTLG</sequence>
<evidence type="ECO:0000313" key="1">
    <source>
        <dbReference type="EMBL" id="KAK1728076.1"/>
    </source>
</evidence>
<name>A0AAD8UQE6_GLOAC</name>
<reference evidence="1" key="1">
    <citation type="submission" date="2021-12" db="EMBL/GenBank/DDBJ databases">
        <title>Comparative genomics, transcriptomics and evolutionary studies reveal genomic signatures of adaptation to plant cell wall in hemibiotrophic fungi.</title>
        <authorList>
            <consortium name="DOE Joint Genome Institute"/>
            <person name="Baroncelli R."/>
            <person name="Diaz J.F."/>
            <person name="Benocci T."/>
            <person name="Peng M."/>
            <person name="Battaglia E."/>
            <person name="Haridas S."/>
            <person name="Andreopoulos W."/>
            <person name="Labutti K."/>
            <person name="Pangilinan J."/>
            <person name="Floch G.L."/>
            <person name="Makela M.R."/>
            <person name="Henrissat B."/>
            <person name="Grigoriev I.V."/>
            <person name="Crouch J.A."/>
            <person name="De Vries R.P."/>
            <person name="Sukno S.A."/>
            <person name="Thon M.R."/>
        </authorList>
    </citation>
    <scope>NUCLEOTIDE SEQUENCE</scope>
    <source>
        <strain evidence="1">CBS 112980</strain>
    </source>
</reference>
<dbReference type="Proteomes" id="UP001244207">
    <property type="component" value="Unassembled WGS sequence"/>
</dbReference>
<dbReference type="AlphaFoldDB" id="A0AAD8UQE6"/>
<proteinExistence type="predicted"/>
<dbReference type="GeneID" id="85394132"/>
<dbReference type="EMBL" id="JAHMHS010000019">
    <property type="protein sequence ID" value="KAK1728076.1"/>
    <property type="molecule type" value="Genomic_DNA"/>
</dbReference>
<gene>
    <name evidence="1" type="ORF">BDZ83DRAFT_648933</name>
</gene>
<evidence type="ECO:0000313" key="2">
    <source>
        <dbReference type="Proteomes" id="UP001244207"/>
    </source>
</evidence>
<keyword evidence="2" id="KW-1185">Reference proteome</keyword>
<dbReference type="RefSeq" id="XP_060368131.1">
    <property type="nucleotide sequence ID" value="XM_060510233.1"/>
</dbReference>
<comment type="caution">
    <text evidence="1">The sequence shown here is derived from an EMBL/GenBank/DDBJ whole genome shotgun (WGS) entry which is preliminary data.</text>
</comment>